<dbReference type="EC" id="1.8.3.2" evidence="6"/>
<sequence>MTFYFISDPDLTPGPTPTTTNSNMSKYTRRPIVTTISLLSLICIIYFMSSSSQNLESSLGKVRSPINLNSDTFQSNLDTLLQRQVGQSNDQVQKPLEEPPSGANNMDPAAPKQQQEDEEANPKDAPNGGVDVAQAFMPKMANETLKAELGRASWRLFHTILARYPDEPSTHERTTLGNYIQLFAQVYPCGDCARHFQQLLSKYPPQTKSRKTAALWGCDIHNKVNDRLGKPQYDCTTILEDYDCGCGSDEQEADSTLKGESLEHLKGLKVEKEELQRGG</sequence>
<dbReference type="PANTHER" id="PTHR12645:SF1">
    <property type="entry name" value="FAD-LINKED SULFHYDRYL OXIDASE ERV2"/>
    <property type="match status" value="1"/>
</dbReference>
<dbReference type="InterPro" id="IPR036774">
    <property type="entry name" value="ERV/ALR_sulphydryl_oxid_sf"/>
</dbReference>
<evidence type="ECO:0000256" key="3">
    <source>
        <dbReference type="ARBA" id="ARBA00022827"/>
    </source>
</evidence>
<dbReference type="GO" id="GO:0005739">
    <property type="term" value="C:mitochondrion"/>
    <property type="evidence" value="ECO:0007669"/>
    <property type="project" value="TreeGrafter"/>
</dbReference>
<dbReference type="OrthoDB" id="59470at2759"/>
<dbReference type="SUPFAM" id="SSF69000">
    <property type="entry name" value="FAD-dependent thiol oxidase"/>
    <property type="match status" value="1"/>
</dbReference>
<keyword evidence="2 6" id="KW-0285">Flavoprotein</keyword>
<evidence type="ECO:0000256" key="5">
    <source>
        <dbReference type="ARBA" id="ARBA00023157"/>
    </source>
</evidence>
<reference evidence="9 10" key="1">
    <citation type="journal article" date="2012" name="PLoS ONE">
        <title>Sequence and analysis of the genome of the pathogenic yeast Candida orthopsilosis.</title>
        <authorList>
            <person name="Riccombeni A."/>
            <person name="Vidanes G."/>
            <person name="Proux-Wera E."/>
            <person name="Wolfe K.H."/>
            <person name="Butler G."/>
        </authorList>
    </citation>
    <scope>NUCLEOTIDE SEQUENCE [LARGE SCALE GENOMIC DNA]</scope>
    <source>
        <strain evidence="9 10">Co 90-125</strain>
    </source>
</reference>
<dbReference type="PANTHER" id="PTHR12645">
    <property type="entry name" value="ALR/ERV"/>
    <property type="match status" value="1"/>
</dbReference>
<dbReference type="GO" id="GO:0016971">
    <property type="term" value="F:flavin-dependent sulfhydryl oxidase activity"/>
    <property type="evidence" value="ECO:0007669"/>
    <property type="project" value="InterPro"/>
</dbReference>
<evidence type="ECO:0000256" key="4">
    <source>
        <dbReference type="ARBA" id="ARBA00023002"/>
    </source>
</evidence>
<evidence type="ECO:0000256" key="6">
    <source>
        <dbReference type="RuleBase" id="RU371123"/>
    </source>
</evidence>
<feature type="region of interest" description="Disordered" evidence="7">
    <location>
        <begin position="88"/>
        <end position="130"/>
    </location>
</feature>
<dbReference type="InterPro" id="IPR039799">
    <property type="entry name" value="ALR/ERV"/>
</dbReference>
<dbReference type="eggNOG" id="KOG3355">
    <property type="taxonomic scope" value="Eukaryota"/>
</dbReference>
<dbReference type="AlphaFoldDB" id="H8XAV3"/>
<dbReference type="Gene3D" id="1.20.120.310">
    <property type="entry name" value="ERV/ALR sulfhydryl oxidase domain"/>
    <property type="match status" value="1"/>
</dbReference>
<evidence type="ECO:0000259" key="8">
    <source>
        <dbReference type="PROSITE" id="PS51324"/>
    </source>
</evidence>
<evidence type="ECO:0000313" key="10">
    <source>
        <dbReference type="Proteomes" id="UP000005018"/>
    </source>
</evidence>
<dbReference type="RefSeq" id="XP_003871079.1">
    <property type="nucleotide sequence ID" value="XM_003871030.1"/>
</dbReference>
<keyword evidence="3 6" id="KW-0274">FAD</keyword>
<evidence type="ECO:0000313" key="9">
    <source>
        <dbReference type="EMBL" id="CCG24954.1"/>
    </source>
</evidence>
<evidence type="ECO:0000256" key="2">
    <source>
        <dbReference type="ARBA" id="ARBA00022630"/>
    </source>
</evidence>
<proteinExistence type="predicted"/>
<dbReference type="EMBL" id="HE681725">
    <property type="protein sequence ID" value="CCG24954.1"/>
    <property type="molecule type" value="Genomic_DNA"/>
</dbReference>
<keyword evidence="4 6" id="KW-0560">Oxidoreductase</keyword>
<dbReference type="InterPro" id="IPR017905">
    <property type="entry name" value="ERV/ALR_sulphydryl_oxidase"/>
</dbReference>
<feature type="region of interest" description="Disordered" evidence="7">
    <location>
        <begin position="1"/>
        <end position="23"/>
    </location>
</feature>
<dbReference type="FunFam" id="1.20.120.310:FF:000002">
    <property type="entry name" value="Sulfhydryl oxidase"/>
    <property type="match status" value="1"/>
</dbReference>
<comment type="cofactor">
    <cofactor evidence="1 6">
        <name>FAD</name>
        <dbReference type="ChEBI" id="CHEBI:57692"/>
    </cofactor>
</comment>
<name>H8XAV3_CANO9</name>
<dbReference type="KEGG" id="cot:CORT_0G02740"/>
<comment type="catalytic activity">
    <reaction evidence="6">
        <text>2 R'C(R)SH + O2 = R'C(R)S-S(R)CR' + H2O2</text>
        <dbReference type="Rhea" id="RHEA:17357"/>
        <dbReference type="ChEBI" id="CHEBI:15379"/>
        <dbReference type="ChEBI" id="CHEBI:16240"/>
        <dbReference type="ChEBI" id="CHEBI:16520"/>
        <dbReference type="ChEBI" id="CHEBI:17412"/>
        <dbReference type="EC" id="1.8.3.2"/>
    </reaction>
</comment>
<dbReference type="PROSITE" id="PS51324">
    <property type="entry name" value="ERV_ALR"/>
    <property type="match status" value="1"/>
</dbReference>
<gene>
    <name evidence="9" type="ORF">CORT_0G02740</name>
</gene>
<keyword evidence="10" id="KW-1185">Reference proteome</keyword>
<evidence type="ECO:0000256" key="1">
    <source>
        <dbReference type="ARBA" id="ARBA00001974"/>
    </source>
</evidence>
<dbReference type="Pfam" id="PF04777">
    <property type="entry name" value="Evr1_Alr"/>
    <property type="match status" value="1"/>
</dbReference>
<evidence type="ECO:0000256" key="7">
    <source>
        <dbReference type="SAM" id="MobiDB-lite"/>
    </source>
</evidence>
<protein>
    <recommendedName>
        <fullName evidence="6">Sulfhydryl oxidase</fullName>
        <ecNumber evidence="6">1.8.3.2</ecNumber>
    </recommendedName>
</protein>
<keyword evidence="5" id="KW-1015">Disulfide bond</keyword>
<dbReference type="GO" id="GO:0050660">
    <property type="term" value="F:flavin adenine dinucleotide binding"/>
    <property type="evidence" value="ECO:0007669"/>
    <property type="project" value="TreeGrafter"/>
</dbReference>
<dbReference type="Proteomes" id="UP000005018">
    <property type="component" value="Chromosome 7"/>
</dbReference>
<dbReference type="HOGENOM" id="CLU_070631_2_2_1"/>
<feature type="domain" description="ERV/ALR sulfhydryl oxidase" evidence="8">
    <location>
        <begin position="142"/>
        <end position="242"/>
    </location>
</feature>
<organism evidence="9 10">
    <name type="scientific">Candida orthopsilosis (strain 90-125)</name>
    <name type="common">Yeast</name>
    <dbReference type="NCBI Taxonomy" id="1136231"/>
    <lineage>
        <taxon>Eukaryota</taxon>
        <taxon>Fungi</taxon>
        <taxon>Dikarya</taxon>
        <taxon>Ascomycota</taxon>
        <taxon>Saccharomycotina</taxon>
        <taxon>Pichiomycetes</taxon>
        <taxon>Debaryomycetaceae</taxon>
        <taxon>Candida/Lodderomyces clade</taxon>
        <taxon>Candida</taxon>
    </lineage>
</organism>
<accession>H8XAV3</accession>
<dbReference type="GeneID" id="14542139"/>